<dbReference type="InterPro" id="IPR001932">
    <property type="entry name" value="PPM-type_phosphatase-like_dom"/>
</dbReference>
<organism evidence="2 3">
    <name type="scientific">Actinophytocola gossypii</name>
    <dbReference type="NCBI Taxonomy" id="2812003"/>
    <lineage>
        <taxon>Bacteria</taxon>
        <taxon>Bacillati</taxon>
        <taxon>Actinomycetota</taxon>
        <taxon>Actinomycetes</taxon>
        <taxon>Pseudonocardiales</taxon>
        <taxon>Pseudonocardiaceae</taxon>
    </lineage>
</organism>
<keyword evidence="3" id="KW-1185">Reference proteome</keyword>
<dbReference type="InterPro" id="IPR036457">
    <property type="entry name" value="PPM-type-like_dom_sf"/>
</dbReference>
<proteinExistence type="predicted"/>
<evidence type="ECO:0000313" key="2">
    <source>
        <dbReference type="EMBL" id="MCT2582394.1"/>
    </source>
</evidence>
<comment type="caution">
    <text evidence="2">The sequence shown here is derived from an EMBL/GenBank/DDBJ whole genome shotgun (WGS) entry which is preliminary data.</text>
</comment>
<gene>
    <name evidence="2" type="ORF">JT362_04560</name>
</gene>
<evidence type="ECO:0000259" key="1">
    <source>
        <dbReference type="Pfam" id="PF13672"/>
    </source>
</evidence>
<dbReference type="Pfam" id="PF13672">
    <property type="entry name" value="PP2C_2"/>
    <property type="match status" value="1"/>
</dbReference>
<reference evidence="2 3" key="1">
    <citation type="submission" date="2021-02" db="EMBL/GenBank/DDBJ databases">
        <title>Actinophytocola xerophila sp. nov., isolated from soil of cotton cropping field.</title>
        <authorList>
            <person name="Huang R."/>
            <person name="Chen X."/>
            <person name="Ge X."/>
            <person name="Liu W."/>
        </authorList>
    </citation>
    <scope>NUCLEOTIDE SEQUENCE [LARGE SCALE GENOMIC DNA]</scope>
    <source>
        <strain evidence="2 3">S1-96</strain>
    </source>
</reference>
<feature type="domain" description="PPM-type phosphatase" evidence="1">
    <location>
        <begin position="58"/>
        <end position="248"/>
    </location>
</feature>
<protein>
    <submittedName>
        <fullName evidence="2">Protein phosphatase 2C domain-containing protein</fullName>
    </submittedName>
</protein>
<dbReference type="Gene3D" id="3.60.40.10">
    <property type="entry name" value="PPM-type phosphatase domain"/>
    <property type="match status" value="1"/>
</dbReference>
<evidence type="ECO:0000313" key="3">
    <source>
        <dbReference type="Proteomes" id="UP001156441"/>
    </source>
</evidence>
<sequence length="288" mass="29545">MTVDTTWGDRGVFRPREVGPRAAAAEAPWRLGPFADVPDTVLDAGRVGALEVRAASTRGFAHRCDGDVRQDAVGLSAPAGRVVLAAVADGVGAATDAHHGARLAVRHALGYLAWAMPDGPLDGLLDAVDVAAAVHAADRAVGRAGPAPRHRSTTLTVAAVDVSPGAGGHAFRVARVGDSPAFVLAHGRFRALFDDVEGELHDPATDSLPAPAGPVERVAGVLAPGEALVLASDGVGVPLRETEAGAYLADAWAEPPGPVAFLHQLQFNVRSYDDDRTAAVIWAGSESA</sequence>
<dbReference type="EMBL" id="JAFFZE010000006">
    <property type="protein sequence ID" value="MCT2582394.1"/>
    <property type="molecule type" value="Genomic_DNA"/>
</dbReference>
<dbReference type="RefSeq" id="WP_260189750.1">
    <property type="nucleotide sequence ID" value="NZ_JAFFZE010000006.1"/>
</dbReference>
<name>A0ABT2J479_9PSEU</name>
<dbReference type="Proteomes" id="UP001156441">
    <property type="component" value="Unassembled WGS sequence"/>
</dbReference>
<dbReference type="SUPFAM" id="SSF81606">
    <property type="entry name" value="PP2C-like"/>
    <property type="match status" value="1"/>
</dbReference>
<accession>A0ABT2J479</accession>